<dbReference type="PIRSF" id="PIRSF016183">
    <property type="entry name" value="UCP016183"/>
    <property type="match status" value="1"/>
</dbReference>
<dbReference type="NCBIfam" id="NF003593">
    <property type="entry name" value="PRK05255.1-1"/>
    <property type="match status" value="1"/>
</dbReference>
<evidence type="ECO:0000256" key="6">
    <source>
        <dbReference type="SAM" id="MobiDB-lite"/>
    </source>
</evidence>
<evidence type="ECO:0000256" key="2">
    <source>
        <dbReference type="ARBA" id="ARBA00022517"/>
    </source>
</evidence>
<dbReference type="InterPro" id="IPR023153">
    <property type="entry name" value="DarP_sf"/>
</dbReference>
<evidence type="ECO:0000256" key="4">
    <source>
        <dbReference type="ARBA" id="ARBA00022884"/>
    </source>
</evidence>
<dbReference type="Gene3D" id="1.10.60.30">
    <property type="entry name" value="PSPTO4464-like domains"/>
    <property type="match status" value="2"/>
</dbReference>
<dbReference type="CDD" id="cd16331">
    <property type="entry name" value="YjgA-like"/>
    <property type="match status" value="1"/>
</dbReference>
<evidence type="ECO:0000256" key="3">
    <source>
        <dbReference type="ARBA" id="ARBA00022730"/>
    </source>
</evidence>
<dbReference type="GO" id="GO:1902626">
    <property type="term" value="P:assembly of large subunit precursor of preribosome"/>
    <property type="evidence" value="ECO:0007669"/>
    <property type="project" value="UniProtKB-UniRule"/>
</dbReference>
<dbReference type="GO" id="GO:0005829">
    <property type="term" value="C:cytosol"/>
    <property type="evidence" value="ECO:0007669"/>
    <property type="project" value="TreeGrafter"/>
</dbReference>
<dbReference type="GO" id="GO:0043022">
    <property type="term" value="F:ribosome binding"/>
    <property type="evidence" value="ECO:0007669"/>
    <property type="project" value="UniProtKB-UniRule"/>
</dbReference>
<evidence type="ECO:0000256" key="1">
    <source>
        <dbReference type="ARBA" id="ARBA00022490"/>
    </source>
</evidence>
<keyword evidence="3 5" id="KW-0699">rRNA-binding</keyword>
<keyword evidence="1 5" id="KW-0963">Cytoplasm</keyword>
<dbReference type="PANTHER" id="PTHR38101:SF1">
    <property type="entry name" value="UPF0307 PROTEIN YJGA"/>
    <property type="match status" value="1"/>
</dbReference>
<dbReference type="Proteomes" id="UP000288293">
    <property type="component" value="Unassembled WGS sequence"/>
</dbReference>
<evidence type="ECO:0000313" key="8">
    <source>
        <dbReference type="Proteomes" id="UP000288293"/>
    </source>
</evidence>
<dbReference type="EMBL" id="PIPL01000001">
    <property type="protein sequence ID" value="RUO26663.1"/>
    <property type="molecule type" value="Genomic_DNA"/>
</dbReference>
<protein>
    <recommendedName>
        <fullName evidence="5">Dual-action ribosomal maturation protein DarP</fullName>
    </recommendedName>
    <alternativeName>
        <fullName evidence="5">Large ribosomal subunit assembly factor DarP</fullName>
    </alternativeName>
</protein>
<dbReference type="PANTHER" id="PTHR38101">
    <property type="entry name" value="UPF0307 PROTEIN YJGA"/>
    <property type="match status" value="1"/>
</dbReference>
<dbReference type="RefSeq" id="WP_126803473.1">
    <property type="nucleotide sequence ID" value="NZ_PIPL01000001.1"/>
</dbReference>
<name>A0A432W935_9GAMM</name>
<dbReference type="OrthoDB" id="5293604at2"/>
<feature type="region of interest" description="Disordered" evidence="6">
    <location>
        <begin position="1"/>
        <end position="23"/>
    </location>
</feature>
<comment type="function">
    <text evidence="5">Member of a network of 50S ribosomal subunit biogenesis factors which assembles along the 30S-50S interface, preventing incorrect 23S rRNA structures from forming. Promotes peptidyl transferase center (PTC) maturation.</text>
</comment>
<organism evidence="7 8">
    <name type="scientific">Aliidiomarina minuta</name>
    <dbReference type="NCBI Taxonomy" id="880057"/>
    <lineage>
        <taxon>Bacteria</taxon>
        <taxon>Pseudomonadati</taxon>
        <taxon>Pseudomonadota</taxon>
        <taxon>Gammaproteobacteria</taxon>
        <taxon>Alteromonadales</taxon>
        <taxon>Idiomarinaceae</taxon>
        <taxon>Aliidiomarina</taxon>
    </lineage>
</organism>
<keyword evidence="2 5" id="KW-0690">Ribosome biogenesis</keyword>
<dbReference type="GO" id="GO:0019843">
    <property type="term" value="F:rRNA binding"/>
    <property type="evidence" value="ECO:0007669"/>
    <property type="project" value="UniProtKB-UniRule"/>
</dbReference>
<reference evidence="7 8" key="1">
    <citation type="journal article" date="2011" name="Front. Microbiol.">
        <title>Genomic signatures of strain selection and enhancement in Bacillus atrophaeus var. globigii, a historical biowarfare simulant.</title>
        <authorList>
            <person name="Gibbons H.S."/>
            <person name="Broomall S.M."/>
            <person name="McNew L.A."/>
            <person name="Daligault H."/>
            <person name="Chapman C."/>
            <person name="Bruce D."/>
            <person name="Karavis M."/>
            <person name="Krepps M."/>
            <person name="McGregor P.A."/>
            <person name="Hong C."/>
            <person name="Park K.H."/>
            <person name="Akmal A."/>
            <person name="Feldman A."/>
            <person name="Lin J.S."/>
            <person name="Chang W.E."/>
            <person name="Higgs B.W."/>
            <person name="Demirev P."/>
            <person name="Lindquist J."/>
            <person name="Liem A."/>
            <person name="Fochler E."/>
            <person name="Read T.D."/>
            <person name="Tapia R."/>
            <person name="Johnson S."/>
            <person name="Bishop-Lilly K.A."/>
            <person name="Detter C."/>
            <person name="Han C."/>
            <person name="Sozhamannan S."/>
            <person name="Rosenzweig C.N."/>
            <person name="Skowronski E.W."/>
        </authorList>
    </citation>
    <scope>NUCLEOTIDE SEQUENCE [LARGE SCALE GENOMIC DNA]</scope>
    <source>
        <strain evidence="7 8">MLST1</strain>
    </source>
</reference>
<dbReference type="HAMAP" id="MF_00765">
    <property type="entry name" value="DarP"/>
    <property type="match status" value="1"/>
</dbReference>
<dbReference type="SUPFAM" id="SSF158710">
    <property type="entry name" value="PSPTO4464-like"/>
    <property type="match status" value="1"/>
</dbReference>
<evidence type="ECO:0000256" key="5">
    <source>
        <dbReference type="HAMAP-Rule" id="MF_00765"/>
    </source>
</evidence>
<comment type="similarity">
    <text evidence="5">Belongs to the DarP family.</text>
</comment>
<evidence type="ECO:0000313" key="7">
    <source>
        <dbReference type="EMBL" id="RUO26663.1"/>
    </source>
</evidence>
<comment type="caution">
    <text evidence="7">The sequence shown here is derived from an EMBL/GenBank/DDBJ whole genome shotgun (WGS) entry which is preliminary data.</text>
</comment>
<keyword evidence="4 5" id="KW-0694">RNA-binding</keyword>
<dbReference type="AlphaFoldDB" id="A0A432W935"/>
<keyword evidence="8" id="KW-1185">Reference proteome</keyword>
<dbReference type="InterPro" id="IPR006839">
    <property type="entry name" value="DarP"/>
</dbReference>
<proteinExistence type="inferred from homology"/>
<gene>
    <name evidence="5" type="primary">darP</name>
    <name evidence="7" type="ORF">CWE09_08175</name>
</gene>
<comment type="subcellular location">
    <subcellularLocation>
        <location evidence="5">Cytoplasm</location>
    </subcellularLocation>
    <text evidence="5">Associates with late stage pre-50S ribosomal subunits.</text>
</comment>
<accession>A0A432W935</accession>
<dbReference type="Pfam" id="PF04751">
    <property type="entry name" value="DarP"/>
    <property type="match status" value="1"/>
</dbReference>
<sequence>MRDSKHTRNPSVPLVERPNKSQLKREMNELQALGTQLVEISSGALQKMPIDDELMDAIKLARKIRNTREGYRRQLQLIGKLMRNRDSDAIKQALGGLQRSGEQENARFHALEKWRDRILAEGDDAIQAFILEYPAAERQKMRQLVRQAEKEAAQEKPPAASRQLFKYLRESSES</sequence>
<dbReference type="FunFam" id="1.10.60.30:FF:000002">
    <property type="entry name" value="UPF0307 protein YjgA"/>
    <property type="match status" value="1"/>
</dbReference>